<feature type="transmembrane region" description="Helical" evidence="6">
    <location>
        <begin position="148"/>
        <end position="168"/>
    </location>
</feature>
<evidence type="ECO:0000313" key="7">
    <source>
        <dbReference type="EMBL" id="ADY46771.1"/>
    </source>
</evidence>
<comment type="subcellular location">
    <subcellularLocation>
        <location evidence="6">Cell membrane</location>
        <topology evidence="6">Multi-pass membrane protein</topology>
    </subcellularLocation>
    <subcellularLocation>
        <location evidence="1">Membrane</location>
    </subcellularLocation>
</comment>
<dbReference type="InterPro" id="IPR021134">
    <property type="entry name" value="Bestrophin-like"/>
</dbReference>
<dbReference type="InterPro" id="IPR000615">
    <property type="entry name" value="Bestrophin"/>
</dbReference>
<dbReference type="GO" id="GO:0005254">
    <property type="term" value="F:chloride channel activity"/>
    <property type="evidence" value="ECO:0007669"/>
    <property type="project" value="UniProtKB-KW"/>
</dbReference>
<evidence type="ECO:0000256" key="1">
    <source>
        <dbReference type="ARBA" id="ARBA00004370"/>
    </source>
</evidence>
<keyword evidence="6" id="KW-0869">Chloride channel</keyword>
<accession>F1L9G7</accession>
<evidence type="ECO:0000256" key="3">
    <source>
        <dbReference type="ARBA" id="ARBA00022989"/>
    </source>
</evidence>
<evidence type="ECO:0000256" key="4">
    <source>
        <dbReference type="ARBA" id="ARBA00023136"/>
    </source>
</evidence>
<name>F1L9G7_ASCSU</name>
<dbReference type="EMBL" id="JI174593">
    <property type="protein sequence ID" value="ADY46771.1"/>
    <property type="molecule type" value="mRNA"/>
</dbReference>
<keyword evidence="6" id="KW-0406">Ion transport</keyword>
<organism evidence="7">
    <name type="scientific">Ascaris suum</name>
    <name type="common">Pig roundworm</name>
    <name type="synonym">Ascaris lumbricoides</name>
    <dbReference type="NCBI Taxonomy" id="6253"/>
    <lineage>
        <taxon>Eukaryota</taxon>
        <taxon>Metazoa</taxon>
        <taxon>Ecdysozoa</taxon>
        <taxon>Nematoda</taxon>
        <taxon>Chromadorea</taxon>
        <taxon>Rhabditida</taxon>
        <taxon>Spirurina</taxon>
        <taxon>Ascaridomorpha</taxon>
        <taxon>Ascaridoidea</taxon>
        <taxon>Ascarididae</taxon>
        <taxon>Ascaris</taxon>
    </lineage>
</organism>
<comment type="caution">
    <text evidence="6">Lacks conserved residue(s) required for the propagation of feature annotation.</text>
</comment>
<protein>
    <recommendedName>
        <fullName evidence="6">Bestrophin homolog</fullName>
    </recommendedName>
</protein>
<sequence length="289" mass="33771">MYVVRMIAQLCLKRNIIRHMTLVQAMVYRSISPPVMRKYPTLASLVEAGYLEPNEVERFSENNYYQSVSWALALAREARDEGIIKSDPALQDIFRICMDFRWSQITLFYYHWIPMPLAFSQIIALVVRCYFILALLGRQFTHHENNRFPIDLYFPAITVLQLIFYAGWVKVAEALINPCGDDDENFDFEEFLTRNMNQAIAIADEKNSEPPPLCWDKFWSDEENKKQEEKATIKRAYYDDDRAHLQTLKIHITSNTKEEAESITSMDSGKYSDISIISPKEIINIEINK</sequence>
<keyword evidence="6" id="KW-0868">Chloride</keyword>
<keyword evidence="6" id="KW-0407">Ion channel</keyword>
<dbReference type="GO" id="GO:0005886">
    <property type="term" value="C:plasma membrane"/>
    <property type="evidence" value="ECO:0007669"/>
    <property type="project" value="UniProtKB-SubCell"/>
</dbReference>
<dbReference type="PANTHER" id="PTHR10736:SF0">
    <property type="entry name" value="BESTROPHIN HOMOLOG"/>
    <property type="match status" value="1"/>
</dbReference>
<evidence type="ECO:0000256" key="6">
    <source>
        <dbReference type="RuleBase" id="RU363126"/>
    </source>
</evidence>
<dbReference type="GO" id="GO:0034707">
    <property type="term" value="C:chloride channel complex"/>
    <property type="evidence" value="ECO:0007669"/>
    <property type="project" value="UniProtKB-KW"/>
</dbReference>
<dbReference type="AlphaFoldDB" id="F1L9G7"/>
<keyword evidence="6" id="KW-1003">Cell membrane</keyword>
<dbReference type="Pfam" id="PF01062">
    <property type="entry name" value="Bestrophin"/>
    <property type="match status" value="1"/>
</dbReference>
<proteinExistence type="evidence at transcript level"/>
<keyword evidence="6" id="KW-0813">Transport</keyword>
<evidence type="ECO:0000256" key="5">
    <source>
        <dbReference type="ARBA" id="ARBA00034769"/>
    </source>
</evidence>
<keyword evidence="3 6" id="KW-1133">Transmembrane helix</keyword>
<comment type="similarity">
    <text evidence="5 6">Belongs to the anion channel-forming bestrophin (TC 1.A.46) family. Calcium-sensitive chloride channel subfamily.</text>
</comment>
<comment type="function">
    <text evidence="6">Forms chloride channels.</text>
</comment>
<dbReference type="PANTHER" id="PTHR10736">
    <property type="entry name" value="BESTROPHIN"/>
    <property type="match status" value="1"/>
</dbReference>
<keyword evidence="2 6" id="KW-0812">Transmembrane</keyword>
<keyword evidence="4 6" id="KW-0472">Membrane</keyword>
<reference evidence="7" key="1">
    <citation type="journal article" date="2011" name="Genome Res.">
        <title>Deep small RNA sequencing from the nematode Ascaris reveals conservation, functional diversification, and novel developmental profiles.</title>
        <authorList>
            <person name="Wang J."/>
            <person name="Czech B."/>
            <person name="Crunk A."/>
            <person name="Wallace A."/>
            <person name="Mitreva M."/>
            <person name="Hannon G.J."/>
            <person name="Davis R.E."/>
        </authorList>
    </citation>
    <scope>NUCLEOTIDE SEQUENCE</scope>
</reference>
<evidence type="ECO:0000256" key="2">
    <source>
        <dbReference type="ARBA" id="ARBA00022692"/>
    </source>
</evidence>